<gene>
    <name evidence="1" type="ORF">AADEFJLK_04665</name>
</gene>
<dbReference type="AlphaFoldDB" id="A0A2S5CFI6"/>
<sequence length="160" mass="18415">MVVNVKDSSNMLKTYFIAKCTGNSAEVLSRVEHILLILSEQNASRWPDTMAWQNLLPVWFTERFAPEMTHEQALEWLKEWRSMSSEDKALAEQQKGWDLFNWLGWFHPDKRFWSLGSASIKDANVIEVTLLTAEDIFPSGAIQWLFIACGAISFAKTRSE</sequence>
<evidence type="ECO:0000313" key="1">
    <source>
        <dbReference type="EMBL" id="POZ49564.1"/>
    </source>
</evidence>
<evidence type="ECO:0000313" key="2">
    <source>
        <dbReference type="Proteomes" id="UP000237423"/>
    </source>
</evidence>
<dbReference type="Proteomes" id="UP000237423">
    <property type="component" value="Unassembled WGS sequence"/>
</dbReference>
<protein>
    <submittedName>
        <fullName evidence="1">Uncharacterized protein</fullName>
    </submittedName>
</protein>
<reference evidence="1 2" key="1">
    <citation type="submission" date="2017-11" db="EMBL/GenBank/DDBJ databases">
        <title>Draft Genome Sequence of Methylobacter psychrotolerans Sph1T, an Obligate Methanotroph from Low-Temperature Environments.</title>
        <authorList>
            <person name="Oshkin I.Y."/>
            <person name="Miroshnikov K."/>
            <person name="Belova S.E."/>
            <person name="Korzhenkov A."/>
            <person name="Toshchakov S.V."/>
            <person name="Dedysh S.N."/>
        </authorList>
    </citation>
    <scope>NUCLEOTIDE SEQUENCE [LARGE SCALE GENOMIC DNA]</scope>
    <source>
        <strain evidence="1 2">Sph1</strain>
    </source>
</reference>
<name>A0A2S5CFI6_9GAMM</name>
<proteinExistence type="predicted"/>
<organism evidence="1 2">
    <name type="scientific">Methylovulum psychrotolerans</name>
    <dbReference type="NCBI Taxonomy" id="1704499"/>
    <lineage>
        <taxon>Bacteria</taxon>
        <taxon>Pseudomonadati</taxon>
        <taxon>Pseudomonadota</taxon>
        <taxon>Gammaproteobacteria</taxon>
        <taxon>Methylococcales</taxon>
        <taxon>Methylococcaceae</taxon>
        <taxon>Methylovulum</taxon>
    </lineage>
</organism>
<comment type="caution">
    <text evidence="1">The sequence shown here is derived from an EMBL/GenBank/DDBJ whole genome shotgun (WGS) entry which is preliminary data.</text>
</comment>
<accession>A0A2S5CFI6</accession>
<dbReference type="EMBL" id="PGFZ01000060">
    <property type="protein sequence ID" value="POZ49564.1"/>
    <property type="molecule type" value="Genomic_DNA"/>
</dbReference>